<organism evidence="2 3">
    <name type="scientific">Tenacibaculum soleae</name>
    <dbReference type="NCBI Taxonomy" id="447689"/>
    <lineage>
        <taxon>Bacteria</taxon>
        <taxon>Pseudomonadati</taxon>
        <taxon>Bacteroidota</taxon>
        <taxon>Flavobacteriia</taxon>
        <taxon>Flavobacteriales</taxon>
        <taxon>Flavobacteriaceae</taxon>
        <taxon>Tenacibaculum</taxon>
    </lineage>
</organism>
<keyword evidence="1" id="KW-0812">Transmembrane</keyword>
<sequence length="132" mass="14601">MELIQQHATEILILLFLIVTFLQSGIDKVTDFNGNASFIKEHFKNSPLKNSVPLLLVIILVMELIAGAFMFIGIFNLVTTGNTYLALLGTQIAALSLIFLLVGQRLAKDYAGAMTLAVYFIITIFGMYLLNQ</sequence>
<feature type="transmembrane region" description="Helical" evidence="1">
    <location>
        <begin position="84"/>
        <end position="103"/>
    </location>
</feature>
<dbReference type="Proteomes" id="UP000093186">
    <property type="component" value="Unassembled WGS sequence"/>
</dbReference>
<gene>
    <name evidence="2" type="ORF">BA195_02310</name>
</gene>
<keyword evidence="1" id="KW-0472">Membrane</keyword>
<keyword evidence="3" id="KW-1185">Reference proteome</keyword>
<evidence type="ECO:0000313" key="2">
    <source>
        <dbReference type="EMBL" id="OCK43555.1"/>
    </source>
</evidence>
<dbReference type="RefSeq" id="WP_068702035.1">
    <property type="nucleotide sequence ID" value="NZ_JAUOSW010000001.1"/>
</dbReference>
<evidence type="ECO:0000256" key="1">
    <source>
        <dbReference type="SAM" id="Phobius"/>
    </source>
</evidence>
<dbReference type="EMBL" id="MAKX01000001">
    <property type="protein sequence ID" value="OCK43555.1"/>
    <property type="molecule type" value="Genomic_DNA"/>
</dbReference>
<proteinExistence type="predicted"/>
<feature type="transmembrane region" description="Helical" evidence="1">
    <location>
        <begin position="110"/>
        <end position="130"/>
    </location>
</feature>
<name>A0A1B9Y158_9FLAO</name>
<dbReference type="AlphaFoldDB" id="A0A1B9Y158"/>
<accession>A0A1B9Y158</accession>
<reference evidence="2 3" key="1">
    <citation type="submission" date="2016-06" db="EMBL/GenBank/DDBJ databases">
        <title>Draft Genome Sequence of Tenacibaculum soleae UCD-KL19.</title>
        <authorList>
            <person name="Eisen J.A."/>
            <person name="Coil D.A."/>
            <person name="Lujan K.M."/>
        </authorList>
    </citation>
    <scope>NUCLEOTIDE SEQUENCE [LARGE SCALE GENOMIC DNA]</scope>
    <source>
        <strain evidence="2 3">UCD-KL19</strain>
    </source>
</reference>
<dbReference type="STRING" id="447689.BA195_02310"/>
<comment type="caution">
    <text evidence="2">The sequence shown here is derived from an EMBL/GenBank/DDBJ whole genome shotgun (WGS) entry which is preliminary data.</text>
</comment>
<dbReference type="OrthoDB" id="957977at2"/>
<protein>
    <submittedName>
        <fullName evidence="2">DoxX family protein</fullName>
    </submittedName>
</protein>
<feature type="transmembrane region" description="Helical" evidence="1">
    <location>
        <begin position="12"/>
        <end position="30"/>
    </location>
</feature>
<feature type="transmembrane region" description="Helical" evidence="1">
    <location>
        <begin position="51"/>
        <end position="78"/>
    </location>
</feature>
<evidence type="ECO:0000313" key="3">
    <source>
        <dbReference type="Proteomes" id="UP000093186"/>
    </source>
</evidence>
<keyword evidence="1" id="KW-1133">Transmembrane helix</keyword>